<evidence type="ECO:0000256" key="7">
    <source>
        <dbReference type="SAM" id="Phobius"/>
    </source>
</evidence>
<feature type="transmembrane region" description="Helical" evidence="7">
    <location>
        <begin position="173"/>
        <end position="197"/>
    </location>
</feature>
<evidence type="ECO:0000256" key="5">
    <source>
        <dbReference type="ARBA" id="ARBA00023136"/>
    </source>
</evidence>
<dbReference type="EMBL" id="QPJY01000018">
    <property type="protein sequence ID" value="RCX22427.1"/>
    <property type="molecule type" value="Genomic_DNA"/>
</dbReference>
<feature type="transmembrane region" description="Helical" evidence="7">
    <location>
        <begin position="90"/>
        <end position="112"/>
    </location>
</feature>
<comment type="subcellular location">
    <subcellularLocation>
        <location evidence="1">Membrane</location>
        <topology evidence="1">Multi-pass membrane protein</topology>
    </subcellularLocation>
</comment>
<dbReference type="AlphaFoldDB" id="A0A369BPQ6"/>
<keyword evidence="3 7" id="KW-0812">Transmembrane</keyword>
<feature type="transmembrane region" description="Helical" evidence="7">
    <location>
        <begin position="209"/>
        <end position="231"/>
    </location>
</feature>
<evidence type="ECO:0000256" key="3">
    <source>
        <dbReference type="ARBA" id="ARBA00022692"/>
    </source>
</evidence>
<evidence type="ECO:0000256" key="1">
    <source>
        <dbReference type="ARBA" id="ARBA00004141"/>
    </source>
</evidence>
<feature type="transmembrane region" description="Helical" evidence="7">
    <location>
        <begin position="238"/>
        <end position="256"/>
    </location>
</feature>
<name>A0A369BPQ6_9GAMM</name>
<dbReference type="InterPro" id="IPR000620">
    <property type="entry name" value="EamA_dom"/>
</dbReference>
<accession>A0A369BPQ6</accession>
<feature type="transmembrane region" description="Helical" evidence="7">
    <location>
        <begin position="268"/>
        <end position="288"/>
    </location>
</feature>
<dbReference type="RefSeq" id="WP_114281323.1">
    <property type="nucleotide sequence ID" value="NZ_QPJY01000018.1"/>
</dbReference>
<feature type="domain" description="EamA" evidence="8">
    <location>
        <begin position="8"/>
        <end position="135"/>
    </location>
</feature>
<feature type="transmembrane region" description="Helical" evidence="7">
    <location>
        <begin position="145"/>
        <end position="166"/>
    </location>
</feature>
<dbReference type="PANTHER" id="PTHR32322">
    <property type="entry name" value="INNER MEMBRANE TRANSPORTER"/>
    <property type="match status" value="1"/>
</dbReference>
<dbReference type="PANTHER" id="PTHR32322:SF2">
    <property type="entry name" value="EAMA DOMAIN-CONTAINING PROTEIN"/>
    <property type="match status" value="1"/>
</dbReference>
<reference evidence="9 10" key="1">
    <citation type="submission" date="2018-07" db="EMBL/GenBank/DDBJ databases">
        <title>Genomic Encyclopedia of Type Strains, Phase IV (KMG-IV): sequencing the most valuable type-strain genomes for metagenomic binning, comparative biology and taxonomic classification.</title>
        <authorList>
            <person name="Goeker M."/>
        </authorList>
    </citation>
    <scope>NUCLEOTIDE SEQUENCE [LARGE SCALE GENOMIC DNA]</scope>
    <source>
        <strain evidence="9 10">DSM 26407</strain>
    </source>
</reference>
<comment type="similarity">
    <text evidence="2">Belongs to the EamA transporter family.</text>
</comment>
<keyword evidence="5 7" id="KW-0472">Membrane</keyword>
<evidence type="ECO:0000313" key="9">
    <source>
        <dbReference type="EMBL" id="RCX22427.1"/>
    </source>
</evidence>
<protein>
    <submittedName>
        <fullName evidence="9">Drug/metabolite transporter (DMT)-like permease</fullName>
    </submittedName>
</protein>
<dbReference type="InterPro" id="IPR037185">
    <property type="entry name" value="EmrE-like"/>
</dbReference>
<dbReference type="GO" id="GO:0016020">
    <property type="term" value="C:membrane"/>
    <property type="evidence" value="ECO:0007669"/>
    <property type="project" value="UniProtKB-SubCell"/>
</dbReference>
<feature type="coiled-coil region" evidence="6">
    <location>
        <begin position="288"/>
        <end position="315"/>
    </location>
</feature>
<evidence type="ECO:0000259" key="8">
    <source>
        <dbReference type="Pfam" id="PF00892"/>
    </source>
</evidence>
<feature type="domain" description="EamA" evidence="8">
    <location>
        <begin position="147"/>
        <end position="280"/>
    </location>
</feature>
<organism evidence="9 10">
    <name type="scientific">Thioalbus denitrificans</name>
    <dbReference type="NCBI Taxonomy" id="547122"/>
    <lineage>
        <taxon>Bacteria</taxon>
        <taxon>Pseudomonadati</taxon>
        <taxon>Pseudomonadota</taxon>
        <taxon>Gammaproteobacteria</taxon>
        <taxon>Chromatiales</taxon>
        <taxon>Ectothiorhodospiraceae</taxon>
        <taxon>Thioalbus</taxon>
    </lineage>
</organism>
<comment type="caution">
    <text evidence="9">The sequence shown here is derived from an EMBL/GenBank/DDBJ whole genome shotgun (WGS) entry which is preliminary data.</text>
</comment>
<feature type="transmembrane region" description="Helical" evidence="7">
    <location>
        <begin position="119"/>
        <end position="139"/>
    </location>
</feature>
<feature type="transmembrane region" description="Helical" evidence="7">
    <location>
        <begin position="64"/>
        <end position="84"/>
    </location>
</feature>
<feature type="transmembrane region" description="Helical" evidence="7">
    <location>
        <begin position="30"/>
        <end position="52"/>
    </location>
</feature>
<evidence type="ECO:0000256" key="2">
    <source>
        <dbReference type="ARBA" id="ARBA00007362"/>
    </source>
</evidence>
<keyword evidence="4 7" id="KW-1133">Transmembrane helix</keyword>
<evidence type="ECO:0000256" key="4">
    <source>
        <dbReference type="ARBA" id="ARBA00022989"/>
    </source>
</evidence>
<dbReference type="InterPro" id="IPR050638">
    <property type="entry name" value="AA-Vitamin_Transporters"/>
</dbReference>
<sequence>MSIPAAYIGVILIWSTTPLAIKWSGEGPGWLFGVSARMALGALACLALVVLLRQRLPFDRGARRTYLAVGLGIFGGMLSVYWAAQFIPSGWISVLFGLNPMVTAVLAAFWLGERSLTPVKLAGMAAGLAGLAIIFARGATAGPGAVWGIAVVCLAVLAHATSAVWVKRLGSGVPALAQTAGGVSVAALLFVLVALVSGHAWPTALPRRALLSIAYLALMGSVVGFICYYYVLKHVEAAKVALVTLITPVLALFLGAGLNGEPVGPEVLAGTGLILAGLALHQWGGLAARRSRRLLRRAEARMIEANETAVKETDRLS</sequence>
<dbReference type="Pfam" id="PF00892">
    <property type="entry name" value="EamA"/>
    <property type="match status" value="2"/>
</dbReference>
<dbReference type="Proteomes" id="UP000252707">
    <property type="component" value="Unassembled WGS sequence"/>
</dbReference>
<proteinExistence type="inferred from homology"/>
<evidence type="ECO:0000313" key="10">
    <source>
        <dbReference type="Proteomes" id="UP000252707"/>
    </source>
</evidence>
<keyword evidence="10" id="KW-1185">Reference proteome</keyword>
<evidence type="ECO:0000256" key="6">
    <source>
        <dbReference type="SAM" id="Coils"/>
    </source>
</evidence>
<dbReference type="SUPFAM" id="SSF103481">
    <property type="entry name" value="Multidrug resistance efflux transporter EmrE"/>
    <property type="match status" value="2"/>
</dbReference>
<gene>
    <name evidence="9" type="ORF">DFQ59_11840</name>
</gene>
<dbReference type="OrthoDB" id="9776210at2"/>
<keyword evidence="6" id="KW-0175">Coiled coil</keyword>